<dbReference type="PANTHER" id="PTHR42923:SF42">
    <property type="entry name" value="AMINE OXIDASE DOMAIN-CONTAINING PROTEIN"/>
    <property type="match status" value="1"/>
</dbReference>
<sequence>MEENRRHVAVVGTGMAGLVTAYLLHHDPQQRFRVRLIDKRDQVSLSAESIQIPPSQPGVSKSVWADVPMRAFAGGFYRNLIRMYDYLGVRYHSQPFVFSFSRLSSRRQQQQQQEEPYMVHTSNFHRLAPLLPREGDVFQWLIEAVFALLCYLWFTVCCFLVTPAEDESFDHYLLRIYLPQYYNANYLLPLISSVCTCSHEELLRFPATDVLEYKKLTHRQPHYVVTDGVHAVQESLLRGLDVRLGVQSTKVTPRPDGVELTYCKADSKAQETTELFDLVVLAVSPDVVAHIFEPLTLSLGEVPTTTVKTVAHTDFANLPQMGMGVKPGVSVSREPGSPQHIYLRSNGTITESVHVQPNSILVTTNPLTPIDETKVIQSASFTRVLRSHQSRRLINRVFDEGDRHAGSKAVNWRSGDNGVYLAGGWCWDGMVLLEGCIVSAMRVAADLGVEVPWER</sequence>
<evidence type="ECO:0000313" key="4">
    <source>
        <dbReference type="Proteomes" id="UP000215305"/>
    </source>
</evidence>
<evidence type="ECO:0000259" key="2">
    <source>
        <dbReference type="Pfam" id="PF01593"/>
    </source>
</evidence>
<gene>
    <name evidence="3" type="ORF">CDV56_102809</name>
</gene>
<dbReference type="VEuPathDB" id="FungiDB:CDV56_102809"/>
<keyword evidence="1" id="KW-1133">Transmembrane helix</keyword>
<dbReference type="Pfam" id="PF01593">
    <property type="entry name" value="Amino_oxidase"/>
    <property type="match status" value="1"/>
</dbReference>
<reference evidence="3" key="1">
    <citation type="submission" date="2018-08" db="EMBL/GenBank/DDBJ databases">
        <title>Draft genome sequence of azole-resistant Aspergillus thermomutatus (Neosartorya pseudofischeri) strain HMR AF 39, isolated from a human nasal aspirate.</title>
        <authorList>
            <person name="Parent-Michaud M."/>
            <person name="Dufresne P.J."/>
            <person name="Fournier E."/>
            <person name="Martineau C."/>
            <person name="Moreira S."/>
            <person name="Perkins V."/>
            <person name="De Repentigny L."/>
            <person name="Dufresne S.F."/>
        </authorList>
    </citation>
    <scope>NUCLEOTIDE SEQUENCE [LARGE SCALE GENOMIC DNA]</scope>
    <source>
        <strain evidence="3">HMR AF 39</strain>
    </source>
</reference>
<dbReference type="Pfam" id="PF13450">
    <property type="entry name" value="NAD_binding_8"/>
    <property type="match status" value="1"/>
</dbReference>
<dbReference type="GO" id="GO:0016491">
    <property type="term" value="F:oxidoreductase activity"/>
    <property type="evidence" value="ECO:0007669"/>
    <property type="project" value="InterPro"/>
</dbReference>
<protein>
    <recommendedName>
        <fullName evidence="2">Amine oxidase domain-containing protein</fullName>
    </recommendedName>
</protein>
<feature type="transmembrane region" description="Helical" evidence="1">
    <location>
        <begin position="6"/>
        <end position="25"/>
    </location>
</feature>
<dbReference type="SUPFAM" id="SSF51905">
    <property type="entry name" value="FAD/NAD(P)-binding domain"/>
    <property type="match status" value="1"/>
</dbReference>
<evidence type="ECO:0000313" key="3">
    <source>
        <dbReference type="EMBL" id="RHZ47512.1"/>
    </source>
</evidence>
<dbReference type="RefSeq" id="XP_026611614.1">
    <property type="nucleotide sequence ID" value="XM_026756428.1"/>
</dbReference>
<keyword evidence="4" id="KW-1185">Reference proteome</keyword>
<dbReference type="PANTHER" id="PTHR42923">
    <property type="entry name" value="PROTOPORPHYRINOGEN OXIDASE"/>
    <property type="match status" value="1"/>
</dbReference>
<keyword evidence="1" id="KW-0812">Transmembrane</keyword>
<dbReference type="InterPro" id="IPR036188">
    <property type="entry name" value="FAD/NAD-bd_sf"/>
</dbReference>
<dbReference type="AlphaFoldDB" id="A0A397G925"/>
<organism evidence="3 4">
    <name type="scientific">Aspergillus thermomutatus</name>
    <name type="common">Neosartorya pseudofischeri</name>
    <dbReference type="NCBI Taxonomy" id="41047"/>
    <lineage>
        <taxon>Eukaryota</taxon>
        <taxon>Fungi</taxon>
        <taxon>Dikarya</taxon>
        <taxon>Ascomycota</taxon>
        <taxon>Pezizomycotina</taxon>
        <taxon>Eurotiomycetes</taxon>
        <taxon>Eurotiomycetidae</taxon>
        <taxon>Eurotiales</taxon>
        <taxon>Aspergillaceae</taxon>
        <taxon>Aspergillus</taxon>
        <taxon>Aspergillus subgen. Fumigati</taxon>
    </lineage>
</organism>
<dbReference type="InterPro" id="IPR002937">
    <property type="entry name" value="Amino_oxidase"/>
</dbReference>
<name>A0A397G925_ASPTH</name>
<proteinExistence type="predicted"/>
<dbReference type="InterPro" id="IPR050464">
    <property type="entry name" value="Zeta_carotene_desat/Oxidored"/>
</dbReference>
<dbReference type="GeneID" id="38124783"/>
<evidence type="ECO:0000256" key="1">
    <source>
        <dbReference type="SAM" id="Phobius"/>
    </source>
</evidence>
<comment type="caution">
    <text evidence="3">The sequence shown here is derived from an EMBL/GenBank/DDBJ whole genome shotgun (WGS) entry which is preliminary data.</text>
</comment>
<dbReference type="Gene3D" id="3.90.660.10">
    <property type="match status" value="1"/>
</dbReference>
<dbReference type="STRING" id="41047.A0A397G925"/>
<dbReference type="Gene3D" id="3.50.50.60">
    <property type="entry name" value="FAD/NAD(P)-binding domain"/>
    <property type="match status" value="2"/>
</dbReference>
<accession>A0A397G925</accession>
<dbReference type="Proteomes" id="UP000215305">
    <property type="component" value="Unassembled WGS sequence"/>
</dbReference>
<keyword evidence="1" id="KW-0472">Membrane</keyword>
<feature type="domain" description="Amine oxidase" evidence="2">
    <location>
        <begin position="214"/>
        <end position="298"/>
    </location>
</feature>
<dbReference type="OrthoDB" id="5977668at2759"/>
<dbReference type="EMBL" id="NKHU02000219">
    <property type="protein sequence ID" value="RHZ47512.1"/>
    <property type="molecule type" value="Genomic_DNA"/>
</dbReference>